<keyword evidence="4" id="KW-1185">Reference proteome</keyword>
<dbReference type="PROSITE" id="PS50011">
    <property type="entry name" value="PROTEIN_KINASE_DOM"/>
    <property type="match status" value="1"/>
</dbReference>
<dbReference type="GO" id="GO:0005524">
    <property type="term" value="F:ATP binding"/>
    <property type="evidence" value="ECO:0007669"/>
    <property type="project" value="InterPro"/>
</dbReference>
<evidence type="ECO:0000256" key="1">
    <source>
        <dbReference type="SAM" id="MobiDB-lite"/>
    </source>
</evidence>
<feature type="region of interest" description="Disordered" evidence="1">
    <location>
        <begin position="369"/>
        <end position="402"/>
    </location>
</feature>
<reference evidence="3" key="1">
    <citation type="submission" date="2020-11" db="EMBL/GenBank/DDBJ databases">
        <authorList>
            <consortium name="DOE Joint Genome Institute"/>
            <person name="Ahrendt S."/>
            <person name="Riley R."/>
            <person name="Andreopoulos W."/>
            <person name="LaButti K."/>
            <person name="Pangilinan J."/>
            <person name="Ruiz-duenas F.J."/>
            <person name="Barrasa J.M."/>
            <person name="Sanchez-Garcia M."/>
            <person name="Camarero S."/>
            <person name="Miyauchi S."/>
            <person name="Serrano A."/>
            <person name="Linde D."/>
            <person name="Babiker R."/>
            <person name="Drula E."/>
            <person name="Ayuso-Fernandez I."/>
            <person name="Pacheco R."/>
            <person name="Padilla G."/>
            <person name="Ferreira P."/>
            <person name="Barriuso J."/>
            <person name="Kellner H."/>
            <person name="Castanera R."/>
            <person name="Alfaro M."/>
            <person name="Ramirez L."/>
            <person name="Pisabarro A.G."/>
            <person name="Kuo A."/>
            <person name="Tritt A."/>
            <person name="Lipzen A."/>
            <person name="He G."/>
            <person name="Yan M."/>
            <person name="Ng V."/>
            <person name="Cullen D."/>
            <person name="Martin F."/>
            <person name="Rosso M.-N."/>
            <person name="Henrissat B."/>
            <person name="Hibbett D."/>
            <person name="Martinez A.T."/>
            <person name="Grigoriev I.V."/>
        </authorList>
    </citation>
    <scope>NUCLEOTIDE SEQUENCE</scope>
    <source>
        <strain evidence="3">AH 44721</strain>
    </source>
</reference>
<proteinExistence type="predicted"/>
<evidence type="ECO:0000313" key="4">
    <source>
        <dbReference type="Proteomes" id="UP000724874"/>
    </source>
</evidence>
<dbReference type="EMBL" id="JADNYJ010000014">
    <property type="protein sequence ID" value="KAF8907631.1"/>
    <property type="molecule type" value="Genomic_DNA"/>
</dbReference>
<evidence type="ECO:0000313" key="3">
    <source>
        <dbReference type="EMBL" id="KAF8907631.1"/>
    </source>
</evidence>
<comment type="caution">
    <text evidence="3">The sequence shown here is derived from an EMBL/GenBank/DDBJ whole genome shotgun (WGS) entry which is preliminary data.</text>
</comment>
<protein>
    <recommendedName>
        <fullName evidence="2">Protein kinase domain-containing protein</fullName>
    </recommendedName>
</protein>
<sequence length="634" mass="72413">MSPTDDMFASSYKRTFQANYHPDIFQDETELKYLVSQQVPLSFYDRHIAPHLTLKLIVYQPSLVPYLSKACNYAVQNFLDGGHKFCETGYTFSLAPQPQEFHDAHTTSIYYYTFVANLGAAYAYKLGLHPERETWNTPFRFTEESRGSEYLFTTEAFAVNSKLKERPELTEDLDETHKLHKTLEKKIQDLLRKYPRLATWHMFAMTDTTTGMFHTLTKDASFNWETCRTLGYKTIPPPIHPPDAKKGLMPVSTSKQSKARVRTSVTVKVNKTITVPRLPSQSKQYRPEFRHYIQHAWTTAATHDSSFIIFQCGRYERIGFRHRASQTLYLSGLIDPINMKDPSYRKLHIGLHIAIVQDALERLELSNPEPKAARKRSIDHVNEVEIPNNKRPKDTPADEVGDSEIYDEIANRDLMLVSLDYSAFYSPAPSSFLRIGPSCVPGHAVPKKYPKQARFKVQEYISLVIKEPLGQGAVGIVHPAVVTLTLESGQVVKRDMVVKFAFSKEQEKKIFHEYRIYGDLSYEEGLEGIVTIHGMFRDPESGAVGMLMNEAGQSLRQREIERGGDGRQVTTSPEEKEAFRRVLEGLHEAGVRQHDIRSDNLLINSRSEVFIIDFDCADYDKGDIKMVLIIPTSP</sequence>
<dbReference type="InterPro" id="IPR000719">
    <property type="entry name" value="Prot_kinase_dom"/>
</dbReference>
<accession>A0A9P5TRW1</accession>
<dbReference type="SUPFAM" id="SSF56112">
    <property type="entry name" value="Protein kinase-like (PK-like)"/>
    <property type="match status" value="1"/>
</dbReference>
<dbReference type="Pfam" id="PF00069">
    <property type="entry name" value="Pkinase"/>
    <property type="match status" value="1"/>
</dbReference>
<dbReference type="GO" id="GO:0004672">
    <property type="term" value="F:protein kinase activity"/>
    <property type="evidence" value="ECO:0007669"/>
    <property type="project" value="InterPro"/>
</dbReference>
<gene>
    <name evidence="3" type="ORF">CPB84DRAFT_1843851</name>
</gene>
<dbReference type="AlphaFoldDB" id="A0A9P5TRW1"/>
<feature type="domain" description="Protein kinase" evidence="2">
    <location>
        <begin position="463"/>
        <end position="634"/>
    </location>
</feature>
<dbReference type="Gene3D" id="1.10.510.10">
    <property type="entry name" value="Transferase(Phosphotransferase) domain 1"/>
    <property type="match status" value="1"/>
</dbReference>
<name>A0A9P5TRW1_GYMJU</name>
<dbReference type="Proteomes" id="UP000724874">
    <property type="component" value="Unassembled WGS sequence"/>
</dbReference>
<dbReference type="InterPro" id="IPR011009">
    <property type="entry name" value="Kinase-like_dom_sf"/>
</dbReference>
<dbReference type="Gene3D" id="3.30.200.20">
    <property type="entry name" value="Phosphorylase Kinase, domain 1"/>
    <property type="match status" value="1"/>
</dbReference>
<organism evidence="3 4">
    <name type="scientific">Gymnopilus junonius</name>
    <name type="common">Spectacular rustgill mushroom</name>
    <name type="synonym">Gymnopilus spectabilis subsp. junonius</name>
    <dbReference type="NCBI Taxonomy" id="109634"/>
    <lineage>
        <taxon>Eukaryota</taxon>
        <taxon>Fungi</taxon>
        <taxon>Dikarya</taxon>
        <taxon>Basidiomycota</taxon>
        <taxon>Agaricomycotina</taxon>
        <taxon>Agaricomycetes</taxon>
        <taxon>Agaricomycetidae</taxon>
        <taxon>Agaricales</taxon>
        <taxon>Agaricineae</taxon>
        <taxon>Hymenogastraceae</taxon>
        <taxon>Gymnopilus</taxon>
    </lineage>
</organism>
<evidence type="ECO:0000259" key="2">
    <source>
        <dbReference type="PROSITE" id="PS50011"/>
    </source>
</evidence>
<dbReference type="OrthoDB" id="2521594at2759"/>